<accession>A0A1I5X4P3</accession>
<proteinExistence type="predicted"/>
<gene>
    <name evidence="2" type="ORF">SAMN05421854_11030</name>
</gene>
<feature type="compositionally biased region" description="Polar residues" evidence="1">
    <location>
        <begin position="206"/>
        <end position="216"/>
    </location>
</feature>
<sequence>MRPTSEQVEARIEECYGEWARVSHCQDPVTVLAREVRDLRIVQMRNNGMDLSEIGRRFGLGRGGVFRALQRTAGPSEAGSRPRDARCRVPTKSQVEARMRECKGRWVEVSGDQDELTVLARARRNELIATKEADGISQHSIAREFGLSLDTVKLIVRNSKTGAKPVRFEPDSAGETPLAGTARDLDLAARARSGVVDARDARESGNHQAHGQSRRP</sequence>
<dbReference type="Proteomes" id="UP000199137">
    <property type="component" value="Unassembled WGS sequence"/>
</dbReference>
<reference evidence="3" key="1">
    <citation type="submission" date="2016-10" db="EMBL/GenBank/DDBJ databases">
        <authorList>
            <person name="Varghese N."/>
            <person name="Submissions S."/>
        </authorList>
    </citation>
    <scope>NUCLEOTIDE SEQUENCE [LARGE SCALE GENOMIC DNA]</scope>
    <source>
        <strain evidence="3">DSM 44637</strain>
    </source>
</reference>
<feature type="region of interest" description="Disordered" evidence="1">
    <location>
        <begin position="193"/>
        <end position="216"/>
    </location>
</feature>
<evidence type="ECO:0000313" key="3">
    <source>
        <dbReference type="Proteomes" id="UP000199137"/>
    </source>
</evidence>
<protein>
    <submittedName>
        <fullName evidence="2">Uncharacterized protein</fullName>
    </submittedName>
</protein>
<organism evidence="2 3">
    <name type="scientific">Amycolatopsis rubida</name>
    <dbReference type="NCBI Taxonomy" id="112413"/>
    <lineage>
        <taxon>Bacteria</taxon>
        <taxon>Bacillati</taxon>
        <taxon>Actinomycetota</taxon>
        <taxon>Actinomycetes</taxon>
        <taxon>Pseudonocardiales</taxon>
        <taxon>Pseudonocardiaceae</taxon>
        <taxon>Amycolatopsis</taxon>
    </lineage>
</organism>
<evidence type="ECO:0000256" key="1">
    <source>
        <dbReference type="SAM" id="MobiDB-lite"/>
    </source>
</evidence>
<name>A0A1I5X4P3_9PSEU</name>
<evidence type="ECO:0000313" key="2">
    <source>
        <dbReference type="EMBL" id="SFQ26908.1"/>
    </source>
</evidence>
<dbReference type="EMBL" id="FOWC01000010">
    <property type="protein sequence ID" value="SFQ26908.1"/>
    <property type="molecule type" value="Genomic_DNA"/>
</dbReference>
<dbReference type="STRING" id="112413.SAMN05421854_11030"/>
<dbReference type="AlphaFoldDB" id="A0A1I5X4P3"/>